<dbReference type="AlphaFoldDB" id="A0A1Y3PB50"/>
<comment type="cofactor">
    <cofactor evidence="1">
        <name>pyridoxal 5'-phosphate</name>
        <dbReference type="ChEBI" id="CHEBI:597326"/>
    </cofactor>
</comment>
<dbReference type="CDD" id="cd00609">
    <property type="entry name" value="AAT_like"/>
    <property type="match status" value="1"/>
</dbReference>
<gene>
    <name evidence="5" type="ORF">BAA01_00930</name>
</gene>
<feature type="domain" description="Aminotransferase class I/classII large" evidence="4">
    <location>
        <begin position="38"/>
        <end position="388"/>
    </location>
</feature>
<evidence type="ECO:0000256" key="1">
    <source>
        <dbReference type="ARBA" id="ARBA00001933"/>
    </source>
</evidence>
<evidence type="ECO:0000256" key="2">
    <source>
        <dbReference type="ARBA" id="ARBA00022576"/>
    </source>
</evidence>
<dbReference type="GO" id="GO:0030170">
    <property type="term" value="F:pyridoxal phosphate binding"/>
    <property type="evidence" value="ECO:0007669"/>
    <property type="project" value="InterPro"/>
</dbReference>
<dbReference type="Proteomes" id="UP000196475">
    <property type="component" value="Unassembled WGS sequence"/>
</dbReference>
<accession>A0A1Y3PB50</accession>
<evidence type="ECO:0000313" key="6">
    <source>
        <dbReference type="Proteomes" id="UP000196475"/>
    </source>
</evidence>
<evidence type="ECO:0000259" key="4">
    <source>
        <dbReference type="Pfam" id="PF00155"/>
    </source>
</evidence>
<dbReference type="Gene3D" id="3.90.1150.10">
    <property type="entry name" value="Aspartate Aminotransferase, domain 1"/>
    <property type="match status" value="1"/>
</dbReference>
<dbReference type="EMBL" id="LZRT01000130">
    <property type="protein sequence ID" value="OUM84434.1"/>
    <property type="molecule type" value="Genomic_DNA"/>
</dbReference>
<protein>
    <submittedName>
        <fullName evidence="5">LL-diaminopimelate aminotransferase</fullName>
    </submittedName>
</protein>
<dbReference type="GO" id="GO:0008483">
    <property type="term" value="F:transaminase activity"/>
    <property type="evidence" value="ECO:0007669"/>
    <property type="project" value="UniProtKB-KW"/>
</dbReference>
<dbReference type="Gene3D" id="3.40.640.10">
    <property type="entry name" value="Type I PLP-dependent aspartate aminotransferase-like (Major domain)"/>
    <property type="match status" value="1"/>
</dbReference>
<dbReference type="InterPro" id="IPR015421">
    <property type="entry name" value="PyrdxlP-dep_Trfase_major"/>
</dbReference>
<name>A0A1Y3PB50_9BACI</name>
<dbReference type="InterPro" id="IPR050881">
    <property type="entry name" value="LL-DAP_aminotransferase"/>
</dbReference>
<dbReference type="InterPro" id="IPR004839">
    <property type="entry name" value="Aminotransferase_I/II_large"/>
</dbReference>
<dbReference type="PANTHER" id="PTHR42832:SF3">
    <property type="entry name" value="L-GLUTAMINE--4-(METHYLSULFANYL)-2-OXOBUTANOATE AMINOTRANSFERASE"/>
    <property type="match status" value="1"/>
</dbReference>
<keyword evidence="3 5" id="KW-0808">Transferase</keyword>
<evidence type="ECO:0000313" key="5">
    <source>
        <dbReference type="EMBL" id="OUM84434.1"/>
    </source>
</evidence>
<dbReference type="NCBIfam" id="NF005977">
    <property type="entry name" value="PRK08068.1"/>
    <property type="match status" value="1"/>
</dbReference>
<organism evidence="5 6">
    <name type="scientific">Bacillus thermozeamaize</name>
    <dbReference type="NCBI Taxonomy" id="230954"/>
    <lineage>
        <taxon>Bacteria</taxon>
        <taxon>Bacillati</taxon>
        <taxon>Bacillota</taxon>
        <taxon>Bacilli</taxon>
        <taxon>Bacillales</taxon>
        <taxon>Bacillaceae</taxon>
        <taxon>Bacillus</taxon>
    </lineage>
</organism>
<proteinExistence type="predicted"/>
<dbReference type="SUPFAM" id="SSF53383">
    <property type="entry name" value="PLP-dependent transferases"/>
    <property type="match status" value="1"/>
</dbReference>
<dbReference type="InterPro" id="IPR015424">
    <property type="entry name" value="PyrdxlP-dep_Trfase"/>
</dbReference>
<dbReference type="PANTHER" id="PTHR42832">
    <property type="entry name" value="AMINO ACID AMINOTRANSFERASE"/>
    <property type="match status" value="1"/>
</dbReference>
<evidence type="ECO:0000256" key="3">
    <source>
        <dbReference type="ARBA" id="ARBA00022679"/>
    </source>
</evidence>
<sequence>MRRYSRFPIEPSEQIKRLPEQFFSNLYAKVDKHAAQGDLINLATGSPDLPTPSHIVRALQQAAEKPVYHRYSPFTGFRHLKEAICQWYKTEQGVDLDPETEVAILFGTKTGLVEISQTLLNPGDIALVPDPGYPDYWSGIAIAGAEMVPMPLLRANDFLPDFSAIPPHALKRAKLMFLNYPGNPTGAFAPADFFDEAIRFASEHRIVIAHDFAYGAIGFDGKKPLSFLTRPGAKETGVEFYTLSKTYNMAGWRVGFALGNRDVIRLINLLQDHYFVSLFGAIQEAAVAALTSSQECVRRLVAVYESRRNALFEELAKIGWHALKPAGSFFAWLPVPEGFTSEQWTGLLVEQAHVLVAPGIGFGRHGEGYVRVSLLASEDRIREAVARIGALSLF</sequence>
<reference evidence="6" key="1">
    <citation type="submission" date="2016-06" db="EMBL/GenBank/DDBJ databases">
        <authorList>
            <person name="Nascimento L."/>
            <person name="Pereira R.V."/>
            <person name="Martins L.F."/>
            <person name="Quaggio R.B."/>
            <person name="Silva A.M."/>
            <person name="Setubal J.C."/>
        </authorList>
    </citation>
    <scope>NUCLEOTIDE SEQUENCE [LARGE SCALE GENOMIC DNA]</scope>
</reference>
<dbReference type="InterPro" id="IPR015422">
    <property type="entry name" value="PyrdxlP-dep_Trfase_small"/>
</dbReference>
<dbReference type="Pfam" id="PF00155">
    <property type="entry name" value="Aminotran_1_2"/>
    <property type="match status" value="1"/>
</dbReference>
<keyword evidence="2 5" id="KW-0032">Aminotransferase</keyword>
<comment type="caution">
    <text evidence="5">The sequence shown here is derived from an EMBL/GenBank/DDBJ whole genome shotgun (WGS) entry which is preliminary data.</text>
</comment>